<sequence>MFSISSVLGSLTLILSIVELLGFILLPRVKADLLCNLSLVSAYYLLLAVVEALTYNNVIVSITYKLILLPYFFLCLDVREFTIGVSIVSRGAKVVEFKKLYNLRMCLCLLRMQIKNSSLV</sequence>
<dbReference type="GeneID" id="4618157"/>
<dbReference type="Proteomes" id="UP000002595">
    <property type="component" value="Chromosome"/>
</dbReference>
<keyword evidence="1" id="KW-0472">Membrane</keyword>
<gene>
    <name evidence="2" type="ordered locus">Pisl_0186</name>
</gene>
<evidence type="ECO:0000313" key="2">
    <source>
        <dbReference type="EMBL" id="ABL87368.1"/>
    </source>
</evidence>
<dbReference type="KEGG" id="pis:Pisl_0186"/>
<dbReference type="AlphaFoldDB" id="A1RQY6"/>
<evidence type="ECO:0000313" key="3">
    <source>
        <dbReference type="Proteomes" id="UP000002595"/>
    </source>
</evidence>
<dbReference type="EMBL" id="CP000504">
    <property type="protein sequence ID" value="ABL87368.1"/>
    <property type="molecule type" value="Genomic_DNA"/>
</dbReference>
<protein>
    <submittedName>
        <fullName evidence="2">Uncharacterized protein</fullName>
    </submittedName>
</protein>
<keyword evidence="1" id="KW-0812">Transmembrane</keyword>
<name>A1RQY6_PYRIL</name>
<evidence type="ECO:0000256" key="1">
    <source>
        <dbReference type="SAM" id="Phobius"/>
    </source>
</evidence>
<organism evidence="2 3">
    <name type="scientific">Pyrobaculum islandicum (strain DSM 4184 / JCM 9189 / GEO3)</name>
    <dbReference type="NCBI Taxonomy" id="384616"/>
    <lineage>
        <taxon>Archaea</taxon>
        <taxon>Thermoproteota</taxon>
        <taxon>Thermoprotei</taxon>
        <taxon>Thermoproteales</taxon>
        <taxon>Thermoproteaceae</taxon>
        <taxon>Pyrobaculum</taxon>
    </lineage>
</organism>
<reference evidence="2" key="1">
    <citation type="submission" date="2006-12" db="EMBL/GenBank/DDBJ databases">
        <title>Complete sequence of Pyrobaculum islandicum DSM 4184.</title>
        <authorList>
            <person name="Copeland A."/>
            <person name="Lucas S."/>
            <person name="Lapidus A."/>
            <person name="Barry K."/>
            <person name="Detter J.C."/>
            <person name="Glavina del Rio T."/>
            <person name="Dalin E."/>
            <person name="Tice H."/>
            <person name="Pitluck S."/>
            <person name="Meincke L."/>
            <person name="Brettin T."/>
            <person name="Bruce D."/>
            <person name="Han C."/>
            <person name="Tapia R."/>
            <person name="Gilna P."/>
            <person name="Schmutz J."/>
            <person name="Larimer F."/>
            <person name="Land M."/>
            <person name="Hauser L."/>
            <person name="Kyrpides N."/>
            <person name="Mikhailova N."/>
            <person name="Cozen A.E."/>
            <person name="Fitz-Gibbon S.T."/>
            <person name="House C.H."/>
            <person name="Saltikov C."/>
            <person name="Lowe T."/>
            <person name="Richardson P."/>
        </authorList>
    </citation>
    <scope>NUCLEOTIDE SEQUENCE [LARGE SCALE GENOMIC DNA]</scope>
    <source>
        <strain evidence="2">DSM 4184</strain>
    </source>
</reference>
<keyword evidence="3" id="KW-1185">Reference proteome</keyword>
<feature type="transmembrane region" description="Helical" evidence="1">
    <location>
        <begin position="6"/>
        <end position="26"/>
    </location>
</feature>
<dbReference type="HOGENOM" id="CLU_2044503_0_0_2"/>
<feature type="transmembrane region" description="Helical" evidence="1">
    <location>
        <begin position="33"/>
        <end position="52"/>
    </location>
</feature>
<dbReference type="RefSeq" id="WP_011761945.1">
    <property type="nucleotide sequence ID" value="NC_008701.1"/>
</dbReference>
<proteinExistence type="predicted"/>
<feature type="transmembrane region" description="Helical" evidence="1">
    <location>
        <begin position="58"/>
        <end position="76"/>
    </location>
</feature>
<keyword evidence="1" id="KW-1133">Transmembrane helix</keyword>
<accession>A1RQY6</accession>